<dbReference type="InterPro" id="IPR051398">
    <property type="entry name" value="Polysacch_Deacetylase"/>
</dbReference>
<dbReference type="InterPro" id="IPR011330">
    <property type="entry name" value="Glyco_hydro/deAcase_b/a-brl"/>
</dbReference>
<evidence type="ECO:0000313" key="5">
    <source>
        <dbReference type="Proteomes" id="UP000553059"/>
    </source>
</evidence>
<accession>A0A7C7D954</accession>
<dbReference type="Pfam" id="PF01522">
    <property type="entry name" value="Polysacc_deac_1"/>
    <property type="match status" value="1"/>
</dbReference>
<comment type="subcellular location">
    <subcellularLocation>
        <location evidence="1">Secreted</location>
    </subcellularLocation>
</comment>
<dbReference type="Proteomes" id="UP000553059">
    <property type="component" value="Unassembled WGS sequence"/>
</dbReference>
<dbReference type="SUPFAM" id="SSF88713">
    <property type="entry name" value="Glycoside hydrolase/deacetylase"/>
    <property type="match status" value="1"/>
</dbReference>
<evidence type="ECO:0000256" key="2">
    <source>
        <dbReference type="ARBA" id="ARBA00022729"/>
    </source>
</evidence>
<feature type="domain" description="NodB homology" evidence="3">
    <location>
        <begin position="151"/>
        <end position="311"/>
    </location>
</feature>
<gene>
    <name evidence="4" type="ORF">GX523_07090</name>
</gene>
<dbReference type="PANTHER" id="PTHR34216">
    <property type="match status" value="1"/>
</dbReference>
<evidence type="ECO:0000259" key="3">
    <source>
        <dbReference type="PROSITE" id="PS51677"/>
    </source>
</evidence>
<evidence type="ECO:0000256" key="1">
    <source>
        <dbReference type="ARBA" id="ARBA00004613"/>
    </source>
</evidence>
<dbReference type="PANTHER" id="PTHR34216:SF3">
    <property type="entry name" value="POLY-BETA-1,6-N-ACETYL-D-GLUCOSAMINE N-DEACETYLASE"/>
    <property type="match status" value="1"/>
</dbReference>
<comment type="caution">
    <text evidence="4">The sequence shown here is derived from an EMBL/GenBank/DDBJ whole genome shotgun (WGS) entry which is preliminary data.</text>
</comment>
<name>A0A7C7D954_9FIRM</name>
<dbReference type="CDD" id="cd10918">
    <property type="entry name" value="CE4_NodB_like_5s_6s"/>
    <property type="match status" value="1"/>
</dbReference>
<dbReference type="AlphaFoldDB" id="A0A7C7D954"/>
<organism evidence="4 5">
    <name type="scientific">Desulfitobacterium dehalogenans</name>
    <dbReference type="NCBI Taxonomy" id="36854"/>
    <lineage>
        <taxon>Bacteria</taxon>
        <taxon>Bacillati</taxon>
        <taxon>Bacillota</taxon>
        <taxon>Clostridia</taxon>
        <taxon>Eubacteriales</taxon>
        <taxon>Desulfitobacteriaceae</taxon>
        <taxon>Desulfitobacterium</taxon>
    </lineage>
</organism>
<dbReference type="InterPro" id="IPR002509">
    <property type="entry name" value="NODB_dom"/>
</dbReference>
<evidence type="ECO:0000313" key="4">
    <source>
        <dbReference type="EMBL" id="HHY26499.1"/>
    </source>
</evidence>
<dbReference type="Gene3D" id="3.20.20.370">
    <property type="entry name" value="Glycoside hydrolase/deacetylase"/>
    <property type="match status" value="1"/>
</dbReference>
<dbReference type="GO" id="GO:0005576">
    <property type="term" value="C:extracellular region"/>
    <property type="evidence" value="ECO:0007669"/>
    <property type="project" value="UniProtKB-SubCell"/>
</dbReference>
<reference evidence="4 5" key="1">
    <citation type="journal article" date="2020" name="Biotechnol. Biofuels">
        <title>New insights from the biogas microbiome by comprehensive genome-resolved metagenomics of nearly 1600 species originating from multiple anaerobic digesters.</title>
        <authorList>
            <person name="Campanaro S."/>
            <person name="Treu L."/>
            <person name="Rodriguez-R L.M."/>
            <person name="Kovalovszki A."/>
            <person name="Ziels R.M."/>
            <person name="Maus I."/>
            <person name="Zhu X."/>
            <person name="Kougias P.G."/>
            <person name="Basile A."/>
            <person name="Luo G."/>
            <person name="Schluter A."/>
            <person name="Konstantinidis K.T."/>
            <person name="Angelidaki I."/>
        </authorList>
    </citation>
    <scope>NUCLEOTIDE SEQUENCE [LARGE SCALE GENOMIC DNA]</scope>
    <source>
        <strain evidence="4">AS05jafATM_4</strain>
    </source>
</reference>
<protein>
    <submittedName>
        <fullName evidence="4">Polysaccharide deacetylase family protein</fullName>
    </submittedName>
</protein>
<keyword evidence="2" id="KW-0732">Signal</keyword>
<sequence length="311" mass="35769">MNRVKGKFIRLFFIFVILSTLIIPGCSSRSSEAVPPKDRVNEEIINQEPINKVNEDIKTEEPIVEPVQIETIDQIADPPVDNNAQEPSQPLKPSVPILYYHSIDYEEGNELRVSPEEFETHMEFLSQNGYESITLNDLYQYFYEGKVLPEKAFVLTFDDGYEDNYSHAFPIAEKYGYSGTIFMVTGWIGGTEYLKGEQLLEMSRAGWQIESHTIAHPYLNSLSKEQIKEELLTSKKVLEELLGEPKIAFAYPYGVYDSLIIELCRETGYKMGLTTDRGWAGPEDSFRVKRVYCYAQMGLDEFKRRVENANY</sequence>
<dbReference type="EMBL" id="DUTF01000159">
    <property type="protein sequence ID" value="HHY26499.1"/>
    <property type="molecule type" value="Genomic_DNA"/>
</dbReference>
<dbReference type="GO" id="GO:0016810">
    <property type="term" value="F:hydrolase activity, acting on carbon-nitrogen (but not peptide) bonds"/>
    <property type="evidence" value="ECO:0007669"/>
    <property type="project" value="InterPro"/>
</dbReference>
<dbReference type="GO" id="GO:0005975">
    <property type="term" value="P:carbohydrate metabolic process"/>
    <property type="evidence" value="ECO:0007669"/>
    <property type="project" value="InterPro"/>
</dbReference>
<proteinExistence type="predicted"/>
<dbReference type="PROSITE" id="PS51677">
    <property type="entry name" value="NODB"/>
    <property type="match status" value="1"/>
</dbReference>